<dbReference type="InterPro" id="IPR011663">
    <property type="entry name" value="UTRA"/>
</dbReference>
<dbReference type="GO" id="GO:0003700">
    <property type="term" value="F:DNA-binding transcription factor activity"/>
    <property type="evidence" value="ECO:0007669"/>
    <property type="project" value="InterPro"/>
</dbReference>
<feature type="domain" description="HTH gntR-type" evidence="4">
    <location>
        <begin position="3"/>
        <end position="71"/>
    </location>
</feature>
<dbReference type="InterPro" id="IPR036388">
    <property type="entry name" value="WH-like_DNA-bd_sf"/>
</dbReference>
<dbReference type="EMBL" id="CP060724">
    <property type="protein sequence ID" value="QNN74786.1"/>
    <property type="molecule type" value="Genomic_DNA"/>
</dbReference>
<keyword evidence="6" id="KW-1185">Reference proteome</keyword>
<dbReference type="SUPFAM" id="SSF46785">
    <property type="entry name" value="Winged helix' DNA-binding domain"/>
    <property type="match status" value="1"/>
</dbReference>
<dbReference type="InterPro" id="IPR050679">
    <property type="entry name" value="Bact_HTH_transcr_reg"/>
</dbReference>
<dbReference type="InterPro" id="IPR028978">
    <property type="entry name" value="Chorismate_lyase_/UTRA_dom_sf"/>
</dbReference>
<dbReference type="PROSITE" id="PS50949">
    <property type="entry name" value="HTH_GNTR"/>
    <property type="match status" value="1"/>
</dbReference>
<dbReference type="SMART" id="SM00866">
    <property type="entry name" value="UTRA"/>
    <property type="match status" value="1"/>
</dbReference>
<dbReference type="KEGG" id="wdi:H9L19_05070"/>
<dbReference type="Pfam" id="PF00392">
    <property type="entry name" value="GntR"/>
    <property type="match status" value="1"/>
</dbReference>
<dbReference type="GO" id="GO:0045892">
    <property type="term" value="P:negative regulation of DNA-templated transcription"/>
    <property type="evidence" value="ECO:0007669"/>
    <property type="project" value="TreeGrafter"/>
</dbReference>
<proteinExistence type="predicted"/>
<evidence type="ECO:0000256" key="2">
    <source>
        <dbReference type="ARBA" id="ARBA00023125"/>
    </source>
</evidence>
<dbReference type="AlphaFoldDB" id="A0A7G9T3W1"/>
<evidence type="ECO:0000313" key="6">
    <source>
        <dbReference type="Proteomes" id="UP000515800"/>
    </source>
</evidence>
<dbReference type="CDD" id="cd07377">
    <property type="entry name" value="WHTH_GntR"/>
    <property type="match status" value="1"/>
</dbReference>
<sequence>MVAPIYIQIHDEIKEAIDAGRWVAGERIPSERELSEQFDVSRMTLRQAVMLLVDEGYLERRVGSGTYVATARVQENLDRTSSFTEMMAAAGKIASSQVISYKIGQPTPQEVDELQIDVTTSVLRMERVRSGDGEPIAFEVAVVPAHLVKGLPEETVTASLYHALTDQGLIVGQAKRILTAGLVQETVAPLLAMKVGEPVLVLTQLTLDSLAHPFEFVRTQYVASRFEFQL</sequence>
<dbReference type="InterPro" id="IPR000524">
    <property type="entry name" value="Tscrpt_reg_HTH_GntR"/>
</dbReference>
<dbReference type="FunFam" id="1.10.10.10:FF:000079">
    <property type="entry name" value="GntR family transcriptional regulator"/>
    <property type="match status" value="1"/>
</dbReference>
<dbReference type="Pfam" id="PF07702">
    <property type="entry name" value="UTRA"/>
    <property type="match status" value="1"/>
</dbReference>
<dbReference type="PRINTS" id="PR00035">
    <property type="entry name" value="HTHGNTR"/>
</dbReference>
<keyword evidence="3" id="KW-0804">Transcription</keyword>
<evidence type="ECO:0000313" key="5">
    <source>
        <dbReference type="EMBL" id="QNN74786.1"/>
    </source>
</evidence>
<dbReference type="RefSeq" id="WP_187528621.1">
    <property type="nucleotide sequence ID" value="NZ_CP060724.1"/>
</dbReference>
<evidence type="ECO:0000259" key="4">
    <source>
        <dbReference type="PROSITE" id="PS50949"/>
    </source>
</evidence>
<name>A0A7G9T3W1_9LACO</name>
<protein>
    <submittedName>
        <fullName evidence="5">GntR family transcriptional regulator</fullName>
    </submittedName>
</protein>
<reference evidence="5 6" key="1">
    <citation type="submission" date="2020-08" db="EMBL/GenBank/DDBJ databases">
        <title>Genome sequence of Weissella diestrammenae KACC 16890T.</title>
        <authorList>
            <person name="Hyun D.-W."/>
            <person name="Bae J.-W."/>
        </authorList>
    </citation>
    <scope>NUCLEOTIDE SEQUENCE [LARGE SCALE GENOMIC DNA]</scope>
    <source>
        <strain evidence="5 6">KACC 16890</strain>
    </source>
</reference>
<dbReference type="Proteomes" id="UP000515800">
    <property type="component" value="Chromosome"/>
</dbReference>
<organism evidence="5 6">
    <name type="scientific">Weissella diestrammenae</name>
    <dbReference type="NCBI Taxonomy" id="1162633"/>
    <lineage>
        <taxon>Bacteria</taxon>
        <taxon>Bacillati</taxon>
        <taxon>Bacillota</taxon>
        <taxon>Bacilli</taxon>
        <taxon>Lactobacillales</taxon>
        <taxon>Lactobacillaceae</taxon>
        <taxon>Weissella</taxon>
    </lineage>
</organism>
<accession>A0A7G9T3W1</accession>
<dbReference type="InterPro" id="IPR036390">
    <property type="entry name" value="WH_DNA-bd_sf"/>
</dbReference>
<keyword evidence="1" id="KW-0805">Transcription regulation</keyword>
<gene>
    <name evidence="5" type="ORF">H9L19_05070</name>
</gene>
<dbReference type="Gene3D" id="1.10.10.10">
    <property type="entry name" value="Winged helix-like DNA-binding domain superfamily/Winged helix DNA-binding domain"/>
    <property type="match status" value="1"/>
</dbReference>
<dbReference type="Gene3D" id="3.40.1410.10">
    <property type="entry name" value="Chorismate lyase-like"/>
    <property type="match status" value="1"/>
</dbReference>
<dbReference type="SUPFAM" id="SSF64288">
    <property type="entry name" value="Chorismate lyase-like"/>
    <property type="match status" value="1"/>
</dbReference>
<dbReference type="PANTHER" id="PTHR44846">
    <property type="entry name" value="MANNOSYL-D-GLYCERATE TRANSPORT/METABOLISM SYSTEM REPRESSOR MNGR-RELATED"/>
    <property type="match status" value="1"/>
</dbReference>
<dbReference type="PANTHER" id="PTHR44846:SF1">
    <property type="entry name" value="MANNOSYL-D-GLYCERATE TRANSPORT_METABOLISM SYSTEM REPRESSOR MNGR-RELATED"/>
    <property type="match status" value="1"/>
</dbReference>
<evidence type="ECO:0000256" key="1">
    <source>
        <dbReference type="ARBA" id="ARBA00023015"/>
    </source>
</evidence>
<dbReference type="GO" id="GO:0003677">
    <property type="term" value="F:DNA binding"/>
    <property type="evidence" value="ECO:0007669"/>
    <property type="project" value="UniProtKB-KW"/>
</dbReference>
<evidence type="ECO:0000256" key="3">
    <source>
        <dbReference type="ARBA" id="ARBA00023163"/>
    </source>
</evidence>
<dbReference type="SMART" id="SM00345">
    <property type="entry name" value="HTH_GNTR"/>
    <property type="match status" value="1"/>
</dbReference>
<keyword evidence="2" id="KW-0238">DNA-binding</keyword>